<evidence type="ECO:0000256" key="1">
    <source>
        <dbReference type="SAM" id="SignalP"/>
    </source>
</evidence>
<dbReference type="NCBIfam" id="TIGR02595">
    <property type="entry name" value="PEP_CTERM"/>
    <property type="match status" value="1"/>
</dbReference>
<dbReference type="KEGG" id="lpav:PLANPX_0089"/>
<dbReference type="RefSeq" id="WP_152096813.1">
    <property type="nucleotide sequence ID" value="NZ_AP021861.1"/>
</dbReference>
<evidence type="ECO:0000313" key="3">
    <source>
        <dbReference type="EMBL" id="BBO30477.1"/>
    </source>
</evidence>
<organism evidence="3 4">
    <name type="scientific">Lacipirellula parvula</name>
    <dbReference type="NCBI Taxonomy" id="2650471"/>
    <lineage>
        <taxon>Bacteria</taxon>
        <taxon>Pseudomonadati</taxon>
        <taxon>Planctomycetota</taxon>
        <taxon>Planctomycetia</taxon>
        <taxon>Pirellulales</taxon>
        <taxon>Lacipirellulaceae</taxon>
        <taxon>Lacipirellula</taxon>
    </lineage>
</organism>
<accession>A0A5K7X3V2</accession>
<dbReference type="InterPro" id="IPR013424">
    <property type="entry name" value="Ice-binding_C"/>
</dbReference>
<keyword evidence="4" id="KW-1185">Reference proteome</keyword>
<protein>
    <recommendedName>
        <fullName evidence="2">Ice-binding protein C-terminal domain-containing protein</fullName>
    </recommendedName>
</protein>
<dbReference type="AlphaFoldDB" id="A0A5K7X3V2"/>
<dbReference type="EMBL" id="AP021861">
    <property type="protein sequence ID" value="BBO30477.1"/>
    <property type="molecule type" value="Genomic_DNA"/>
</dbReference>
<feature type="signal peptide" evidence="1">
    <location>
        <begin position="1"/>
        <end position="22"/>
    </location>
</feature>
<dbReference type="Proteomes" id="UP000326837">
    <property type="component" value="Chromosome"/>
</dbReference>
<reference evidence="4" key="1">
    <citation type="submission" date="2019-10" db="EMBL/GenBank/DDBJ databases">
        <title>Lacipirellula parvula gen. nov., sp. nov., representing a lineage of planctomycetes widespread in freshwater anoxic habitats, and description of the family Lacipirellulaceae.</title>
        <authorList>
            <person name="Dedysh S.N."/>
            <person name="Kulichevskaya I.S."/>
            <person name="Beletsky A.V."/>
            <person name="Rakitin A.L."/>
            <person name="Mardanov A.V."/>
            <person name="Ivanova A.A."/>
            <person name="Saltykova V.X."/>
            <person name="Rijpstra W.I.C."/>
            <person name="Sinninghe Damste J.S."/>
            <person name="Ravin N.V."/>
        </authorList>
    </citation>
    <scope>NUCLEOTIDE SEQUENCE [LARGE SCALE GENOMIC DNA]</scope>
    <source>
        <strain evidence="4">PX69</strain>
    </source>
</reference>
<keyword evidence="1" id="KW-0732">Signal</keyword>
<feature type="domain" description="Ice-binding protein C-terminal" evidence="2">
    <location>
        <begin position="237"/>
        <end position="260"/>
    </location>
</feature>
<gene>
    <name evidence="3" type="ORF">PLANPX_0089</name>
</gene>
<evidence type="ECO:0000259" key="2">
    <source>
        <dbReference type="Pfam" id="PF07589"/>
    </source>
</evidence>
<name>A0A5K7X3V2_9BACT</name>
<evidence type="ECO:0000313" key="4">
    <source>
        <dbReference type="Proteomes" id="UP000326837"/>
    </source>
</evidence>
<proteinExistence type="predicted"/>
<dbReference type="Pfam" id="PF07589">
    <property type="entry name" value="PEP-CTERM"/>
    <property type="match status" value="1"/>
</dbReference>
<feature type="chain" id="PRO_5024988444" description="Ice-binding protein C-terminal domain-containing protein" evidence="1">
    <location>
        <begin position="23"/>
        <end position="260"/>
    </location>
</feature>
<sequence length="260" mass="26412">MKIYRVSLIAALAAMAAAQLQAATLVSYNLSGVANAAVPSVAASPSPVGITNIPLTRGAGINAAALTNGFSADTWNRPAPSLENAIANGDYFQWGLGVASGYTASLSTTDFSLRRSAVASPMNLQLQASVDNFATPGIVISTFNYFGRTSGTAPVTPPAPFEYMTADVPGRPNTTTSTGDPVPTINLSSFAALQNLSGGTNVTFRLYAWGNTSTAATSTLALGRMVGPAVGGDVAVAVPEPTSLALVCGAAVIGLAIRRR</sequence>